<protein>
    <submittedName>
        <fullName evidence="1">Uncharacterized protein</fullName>
    </submittedName>
</protein>
<evidence type="ECO:0000313" key="1">
    <source>
        <dbReference type="EMBL" id="KAI4386810.1"/>
    </source>
</evidence>
<comment type="caution">
    <text evidence="1">The sequence shown here is derived from an EMBL/GenBank/DDBJ whole genome shotgun (WGS) entry which is preliminary data.</text>
</comment>
<evidence type="ECO:0000313" key="2">
    <source>
        <dbReference type="Proteomes" id="UP001057402"/>
    </source>
</evidence>
<proteinExistence type="predicted"/>
<sequence>METPCSARRVTRYQIATAAAAAAATSATSASASSNKNNPNLSSGKWEDLEEAGSKARQGGGKQQQETRSVLLDITNDSPIVGLAVGSLKTPLSSVARKRGDVARVKSTPGSGEALLRSQVKNLLQKVEEEAEISKIPMAGSVPFFRLQGLVNGSPLASLAPTPANTPQVSDGLSESDPVVSKEQLTSKVLNDIFEGKEEEEDSVSESQIGLITRSLLLDFSEKSESSHDLSDCTSGLTFQVEYSSGESKEKSVLTDEDNASLWSIQVNASITDDAEEEIADEEEENEHDDYYEDDGEQQLDCGFVDELCNGIENMFMNKEKVAANFKGKHTRFVYDSDDDEIVAEEEDKGMAQGVS</sequence>
<reference evidence="2" key="1">
    <citation type="journal article" date="2023" name="Front. Plant Sci.">
        <title>Chromosomal-level genome assembly of Melastoma candidum provides insights into trichome evolution.</title>
        <authorList>
            <person name="Zhong Y."/>
            <person name="Wu W."/>
            <person name="Sun C."/>
            <person name="Zou P."/>
            <person name="Liu Y."/>
            <person name="Dai S."/>
            <person name="Zhou R."/>
        </authorList>
    </citation>
    <scope>NUCLEOTIDE SEQUENCE [LARGE SCALE GENOMIC DNA]</scope>
</reference>
<keyword evidence="2" id="KW-1185">Reference proteome</keyword>
<dbReference type="EMBL" id="CM042881">
    <property type="protein sequence ID" value="KAI4386810.1"/>
    <property type="molecule type" value="Genomic_DNA"/>
</dbReference>
<organism evidence="1 2">
    <name type="scientific">Melastoma candidum</name>
    <dbReference type="NCBI Taxonomy" id="119954"/>
    <lineage>
        <taxon>Eukaryota</taxon>
        <taxon>Viridiplantae</taxon>
        <taxon>Streptophyta</taxon>
        <taxon>Embryophyta</taxon>
        <taxon>Tracheophyta</taxon>
        <taxon>Spermatophyta</taxon>
        <taxon>Magnoliopsida</taxon>
        <taxon>eudicotyledons</taxon>
        <taxon>Gunneridae</taxon>
        <taxon>Pentapetalae</taxon>
        <taxon>rosids</taxon>
        <taxon>malvids</taxon>
        <taxon>Myrtales</taxon>
        <taxon>Melastomataceae</taxon>
        <taxon>Melastomatoideae</taxon>
        <taxon>Melastomateae</taxon>
        <taxon>Melastoma</taxon>
    </lineage>
</organism>
<gene>
    <name evidence="1" type="ORF">MLD38_004710</name>
</gene>
<accession>A0ACB9S7D5</accession>
<dbReference type="Proteomes" id="UP001057402">
    <property type="component" value="Chromosome 2"/>
</dbReference>
<name>A0ACB9S7D5_9MYRT</name>